<dbReference type="SUPFAM" id="SSF51621">
    <property type="entry name" value="Phosphoenolpyruvate/pyruvate domain"/>
    <property type="match status" value="1"/>
</dbReference>
<protein>
    <submittedName>
        <fullName evidence="7">CoA ester lyase</fullName>
    </submittedName>
</protein>
<evidence type="ECO:0000313" key="8">
    <source>
        <dbReference type="Proteomes" id="UP000334019"/>
    </source>
</evidence>
<feature type="domain" description="HpcH/HpaI aldolase/citrate lyase" evidence="6">
    <location>
        <begin position="9"/>
        <end position="223"/>
    </location>
</feature>
<keyword evidence="8" id="KW-1185">Reference proteome</keyword>
<dbReference type="EMBL" id="CP045851">
    <property type="protein sequence ID" value="QGG94294.1"/>
    <property type="molecule type" value="Genomic_DNA"/>
</dbReference>
<feature type="binding site" evidence="4">
    <location>
        <position position="72"/>
    </location>
    <ligand>
        <name>substrate</name>
    </ligand>
</feature>
<evidence type="ECO:0000256" key="2">
    <source>
        <dbReference type="ARBA" id="ARBA00022723"/>
    </source>
</evidence>
<proteinExistence type="predicted"/>
<dbReference type="InterPro" id="IPR040442">
    <property type="entry name" value="Pyrv_kinase-like_dom_sf"/>
</dbReference>
<dbReference type="Pfam" id="PF03328">
    <property type="entry name" value="HpcH_HpaI"/>
    <property type="match status" value="1"/>
</dbReference>
<dbReference type="GO" id="GO:0006107">
    <property type="term" value="P:oxaloacetate metabolic process"/>
    <property type="evidence" value="ECO:0007669"/>
    <property type="project" value="TreeGrafter"/>
</dbReference>
<dbReference type="InterPro" id="IPR015813">
    <property type="entry name" value="Pyrv/PenolPyrv_kinase-like_dom"/>
</dbReference>
<feature type="binding site" evidence="4">
    <location>
        <position position="129"/>
    </location>
    <ligand>
        <name>substrate</name>
    </ligand>
</feature>
<sequence length="287" mass="30054">MDLRQVPLRSALFTPATRPERVGKLPGTGTDLGVVDLEDAVAPTAKGAARAQAREACRALLAAEPAFRLAVRVNAPLSEHVEADVAEALVPGLAAVVVPKVESADDLARVRQLCDDAGLADVALLAGIESALGVLRLDDVLAPGLASAAYFGAEDYVSDLGGERTAEGREVLYARSHVALVARVHGVPVLDQIVPAYDDDDRFRADAAEGRSLGYGGKLCIHPRQVALALEAFTPSADALDRARRLVAHYEEALDAGVGVVTFDGQMVDQPMLRHARSVLSAAGEGS</sequence>
<name>A0A5Q2RF87_9ACTN</name>
<evidence type="ECO:0000313" key="7">
    <source>
        <dbReference type="EMBL" id="QGG94294.1"/>
    </source>
</evidence>
<evidence type="ECO:0000256" key="1">
    <source>
        <dbReference type="ARBA" id="ARBA00001946"/>
    </source>
</evidence>
<dbReference type="GO" id="GO:0000287">
    <property type="term" value="F:magnesium ion binding"/>
    <property type="evidence" value="ECO:0007669"/>
    <property type="project" value="TreeGrafter"/>
</dbReference>
<feature type="binding site" evidence="5">
    <location>
        <position position="155"/>
    </location>
    <ligand>
        <name>Mg(2+)</name>
        <dbReference type="ChEBI" id="CHEBI:18420"/>
    </ligand>
</feature>
<accession>A0A5Q2RF87</accession>
<organism evidence="7 8">
    <name type="scientific">Actinomarinicola tropica</name>
    <dbReference type="NCBI Taxonomy" id="2789776"/>
    <lineage>
        <taxon>Bacteria</taxon>
        <taxon>Bacillati</taxon>
        <taxon>Actinomycetota</taxon>
        <taxon>Acidimicrobiia</taxon>
        <taxon>Acidimicrobiales</taxon>
        <taxon>Iamiaceae</taxon>
        <taxon>Actinomarinicola</taxon>
    </lineage>
</organism>
<keyword evidence="7" id="KW-0456">Lyase</keyword>
<dbReference type="AlphaFoldDB" id="A0A5Q2RF87"/>
<dbReference type="PIRSF" id="PIRSF015582">
    <property type="entry name" value="Cit_lyase_B"/>
    <property type="match status" value="1"/>
</dbReference>
<dbReference type="KEGG" id="atq:GH723_03810"/>
<comment type="cofactor">
    <cofactor evidence="1">
        <name>Mg(2+)</name>
        <dbReference type="ChEBI" id="CHEBI:18420"/>
    </cofactor>
</comment>
<dbReference type="RefSeq" id="WP_153758400.1">
    <property type="nucleotide sequence ID" value="NZ_CP045851.1"/>
</dbReference>
<keyword evidence="2 5" id="KW-0479">Metal-binding</keyword>
<dbReference type="PANTHER" id="PTHR32308">
    <property type="entry name" value="LYASE BETA SUBUNIT, PUTATIVE (AFU_ORTHOLOGUE AFUA_4G13030)-RELATED"/>
    <property type="match status" value="1"/>
</dbReference>
<evidence type="ECO:0000259" key="6">
    <source>
        <dbReference type="Pfam" id="PF03328"/>
    </source>
</evidence>
<keyword evidence="3 5" id="KW-0460">Magnesium</keyword>
<dbReference type="Gene3D" id="3.20.20.60">
    <property type="entry name" value="Phosphoenolpyruvate-binding domains"/>
    <property type="match status" value="1"/>
</dbReference>
<reference evidence="7 8" key="1">
    <citation type="submission" date="2019-11" db="EMBL/GenBank/DDBJ databases">
        <authorList>
            <person name="He Y."/>
        </authorList>
    </citation>
    <scope>NUCLEOTIDE SEQUENCE [LARGE SCALE GENOMIC DNA]</scope>
    <source>
        <strain evidence="7 8">SCSIO 58843</strain>
    </source>
</reference>
<evidence type="ECO:0000256" key="5">
    <source>
        <dbReference type="PIRSR" id="PIRSR015582-2"/>
    </source>
</evidence>
<dbReference type="Proteomes" id="UP000334019">
    <property type="component" value="Chromosome"/>
</dbReference>
<feature type="binding site" evidence="5">
    <location>
        <position position="129"/>
    </location>
    <ligand>
        <name>Mg(2+)</name>
        <dbReference type="ChEBI" id="CHEBI:18420"/>
    </ligand>
</feature>
<gene>
    <name evidence="7" type="ORF">GH723_03810</name>
</gene>
<evidence type="ECO:0000256" key="4">
    <source>
        <dbReference type="PIRSR" id="PIRSR015582-1"/>
    </source>
</evidence>
<dbReference type="GO" id="GO:0016829">
    <property type="term" value="F:lyase activity"/>
    <property type="evidence" value="ECO:0007669"/>
    <property type="project" value="UniProtKB-KW"/>
</dbReference>
<dbReference type="InterPro" id="IPR005000">
    <property type="entry name" value="Aldolase/citrate-lyase_domain"/>
</dbReference>
<dbReference type="InterPro" id="IPR011206">
    <property type="entry name" value="Citrate_lyase_beta/mcl1/mcl2"/>
</dbReference>
<evidence type="ECO:0000256" key="3">
    <source>
        <dbReference type="ARBA" id="ARBA00022842"/>
    </source>
</evidence>
<dbReference type="PANTHER" id="PTHR32308:SF0">
    <property type="entry name" value="HPCH_HPAI ALDOLASE_CITRATE LYASE DOMAIN-CONTAINING PROTEIN"/>
    <property type="match status" value="1"/>
</dbReference>